<accession>A0AAV1VEI0</accession>
<comment type="caution">
    <text evidence="2">The sequence shown here is derived from an EMBL/GenBank/DDBJ whole genome shotgun (WGS) entry which is preliminary data.</text>
</comment>
<dbReference type="Gene3D" id="1.10.340.70">
    <property type="match status" value="1"/>
</dbReference>
<organism evidence="2 3">
    <name type="scientific">Peronospora matthiolae</name>
    <dbReference type="NCBI Taxonomy" id="2874970"/>
    <lineage>
        <taxon>Eukaryota</taxon>
        <taxon>Sar</taxon>
        <taxon>Stramenopiles</taxon>
        <taxon>Oomycota</taxon>
        <taxon>Peronosporomycetes</taxon>
        <taxon>Peronosporales</taxon>
        <taxon>Peronosporaceae</taxon>
        <taxon>Peronospora</taxon>
    </lineage>
</organism>
<dbReference type="Proteomes" id="UP001162060">
    <property type="component" value="Unassembled WGS sequence"/>
</dbReference>
<dbReference type="Gene3D" id="3.30.420.10">
    <property type="entry name" value="Ribonuclease H-like superfamily/Ribonuclease H"/>
    <property type="match status" value="1"/>
</dbReference>
<dbReference type="PANTHER" id="PTHR37984">
    <property type="entry name" value="PROTEIN CBG26694"/>
    <property type="match status" value="1"/>
</dbReference>
<protein>
    <recommendedName>
        <fullName evidence="1">Integrase zinc-binding domain-containing protein</fullName>
    </recommendedName>
</protein>
<feature type="domain" description="Integrase zinc-binding" evidence="1">
    <location>
        <begin position="1"/>
        <end position="50"/>
    </location>
</feature>
<evidence type="ECO:0000259" key="1">
    <source>
        <dbReference type="Pfam" id="PF17921"/>
    </source>
</evidence>
<dbReference type="PANTHER" id="PTHR37984:SF5">
    <property type="entry name" value="PROTEIN NYNRIN-LIKE"/>
    <property type="match status" value="1"/>
</dbReference>
<dbReference type="InterPro" id="IPR041588">
    <property type="entry name" value="Integrase_H2C2"/>
</dbReference>
<name>A0AAV1VEI0_9STRA</name>
<dbReference type="SUPFAM" id="SSF53098">
    <property type="entry name" value="Ribonuclease H-like"/>
    <property type="match status" value="1"/>
</dbReference>
<evidence type="ECO:0000313" key="3">
    <source>
        <dbReference type="Proteomes" id="UP001162060"/>
    </source>
</evidence>
<reference evidence="2" key="1">
    <citation type="submission" date="2024-01" db="EMBL/GenBank/DDBJ databases">
        <authorList>
            <person name="Webb A."/>
        </authorList>
    </citation>
    <scope>NUCLEOTIDE SEQUENCE</scope>
    <source>
        <strain evidence="2">Pm1</strain>
    </source>
</reference>
<gene>
    <name evidence="2" type="ORF">PM001_LOCUS29658</name>
</gene>
<sequence>MYECHDASTSGHRSREKTYLMVSRDFYWPRQDEFVRKYIRSCEVCQQVKPIPSSRAALQPLPVPAECWQSVSMDFIFGFPKDAHTNTGIFVFVHRFSKMVHLVAVPESITAHGVLVSSSILSSDFTGYPVNSCLIGTPASQRISGNPCSVHLELV</sequence>
<proteinExistence type="predicted"/>
<dbReference type="GO" id="GO:0003676">
    <property type="term" value="F:nucleic acid binding"/>
    <property type="evidence" value="ECO:0007669"/>
    <property type="project" value="InterPro"/>
</dbReference>
<dbReference type="AlphaFoldDB" id="A0AAV1VEI0"/>
<dbReference type="EMBL" id="CAKLBY020000308">
    <property type="protein sequence ID" value="CAK7944508.1"/>
    <property type="molecule type" value="Genomic_DNA"/>
</dbReference>
<dbReference type="InterPro" id="IPR036397">
    <property type="entry name" value="RNaseH_sf"/>
</dbReference>
<dbReference type="Pfam" id="PF17921">
    <property type="entry name" value="Integrase_H2C2"/>
    <property type="match status" value="1"/>
</dbReference>
<dbReference type="InterPro" id="IPR050951">
    <property type="entry name" value="Retrovirus_Pol_polyprotein"/>
</dbReference>
<dbReference type="InterPro" id="IPR012337">
    <property type="entry name" value="RNaseH-like_sf"/>
</dbReference>
<evidence type="ECO:0000313" key="2">
    <source>
        <dbReference type="EMBL" id="CAK7944508.1"/>
    </source>
</evidence>